<dbReference type="CDD" id="cd05233">
    <property type="entry name" value="SDR_c"/>
    <property type="match status" value="1"/>
</dbReference>
<evidence type="ECO:0000256" key="1">
    <source>
        <dbReference type="ARBA" id="ARBA00006484"/>
    </source>
</evidence>
<dbReference type="Gene3D" id="3.40.50.720">
    <property type="entry name" value="NAD(P)-binding Rossmann-like Domain"/>
    <property type="match status" value="1"/>
</dbReference>
<dbReference type="SUPFAM" id="SSF51735">
    <property type="entry name" value="NAD(P)-binding Rossmann-fold domains"/>
    <property type="match status" value="1"/>
</dbReference>
<dbReference type="InterPro" id="IPR002347">
    <property type="entry name" value="SDR_fam"/>
</dbReference>
<dbReference type="InterPro" id="IPR057326">
    <property type="entry name" value="KR_dom"/>
</dbReference>
<gene>
    <name evidence="5" type="ORF">KGD83_16480</name>
</gene>
<dbReference type="EMBL" id="CP074132">
    <property type="protein sequence ID" value="QUX26957.1"/>
    <property type="molecule type" value="Genomic_DNA"/>
</dbReference>
<dbReference type="PRINTS" id="PR00080">
    <property type="entry name" value="SDRFAMILY"/>
</dbReference>
<evidence type="ECO:0000259" key="4">
    <source>
        <dbReference type="SMART" id="SM00822"/>
    </source>
</evidence>
<evidence type="ECO:0000313" key="6">
    <source>
        <dbReference type="Proteomes" id="UP000678016"/>
    </source>
</evidence>
<dbReference type="PROSITE" id="PS00061">
    <property type="entry name" value="ADH_SHORT"/>
    <property type="match status" value="1"/>
</dbReference>
<evidence type="ECO:0000256" key="3">
    <source>
        <dbReference type="RuleBase" id="RU000363"/>
    </source>
</evidence>
<dbReference type="Pfam" id="PF00106">
    <property type="entry name" value="adh_short"/>
    <property type="match status" value="1"/>
</dbReference>
<keyword evidence="6" id="KW-1185">Reference proteome</keyword>
<dbReference type="InterPro" id="IPR036291">
    <property type="entry name" value="NAD(P)-bd_dom_sf"/>
</dbReference>
<dbReference type="InterPro" id="IPR020904">
    <property type="entry name" value="Sc_DH/Rdtase_CS"/>
</dbReference>
<dbReference type="RefSeq" id="WP_212640045.1">
    <property type="nucleotide sequence ID" value="NZ_CP074132.1"/>
</dbReference>
<dbReference type="PRINTS" id="PR00081">
    <property type="entry name" value="GDHRDH"/>
</dbReference>
<dbReference type="PANTHER" id="PTHR44196">
    <property type="entry name" value="DEHYDROGENASE/REDUCTASE SDR FAMILY MEMBER 7B"/>
    <property type="match status" value="1"/>
</dbReference>
<evidence type="ECO:0000313" key="5">
    <source>
        <dbReference type="EMBL" id="QUX26957.1"/>
    </source>
</evidence>
<organism evidence="5 6">
    <name type="scientific">Nocardiopsis akebiae</name>
    <dbReference type="NCBI Taxonomy" id="2831968"/>
    <lineage>
        <taxon>Bacteria</taxon>
        <taxon>Bacillati</taxon>
        <taxon>Actinomycetota</taxon>
        <taxon>Actinomycetes</taxon>
        <taxon>Streptosporangiales</taxon>
        <taxon>Nocardiopsidaceae</taxon>
        <taxon>Nocardiopsis</taxon>
    </lineage>
</organism>
<dbReference type="PANTHER" id="PTHR44196:SF1">
    <property type="entry name" value="DEHYDROGENASE_REDUCTASE SDR FAMILY MEMBER 7B"/>
    <property type="match status" value="1"/>
</dbReference>
<sequence length="289" mass="30893">MAVQSALRTYGDATAIITGGASGIGRALAEELVARGCEVVLADLQLEQAEEVAGSLREGGGKATAVRLDVTDHAEFERLVKDTVARTGRLDYLFNNAGISHGMGAGARHYRTEDWRRVIDVNLGGIVNGVQAAYSPMIEQGFGHIVNTASMAGLVPSPGTTSYVTTKHAVVGLSHNLRAEAAQLGVRVSVLCPGVIRTPFIEGGKYGRAVEGVTGAASREMWEQRNPLPPEDFARKALDAVAKNKGIIVVPAFWKLFWWLFRLSPTLCLNIATRNFQDLGRPAVSGGRN</sequence>
<protein>
    <submittedName>
        <fullName evidence="5">SDR family oxidoreductase</fullName>
    </submittedName>
</protein>
<proteinExistence type="inferred from homology"/>
<feature type="domain" description="Ketoreductase" evidence="4">
    <location>
        <begin position="13"/>
        <end position="199"/>
    </location>
</feature>
<name>A0ABX8BXP5_9ACTN</name>
<dbReference type="Proteomes" id="UP000678016">
    <property type="component" value="Chromosome"/>
</dbReference>
<comment type="similarity">
    <text evidence="1 3">Belongs to the short-chain dehydrogenases/reductases (SDR) family.</text>
</comment>
<reference evidence="6" key="1">
    <citation type="submission" date="2021-05" db="EMBL/GenBank/DDBJ databases">
        <title>Direct Submission.</title>
        <authorList>
            <person name="Li K."/>
            <person name="Gao J."/>
        </authorList>
    </citation>
    <scope>NUCLEOTIDE SEQUENCE [LARGE SCALE GENOMIC DNA]</scope>
    <source>
        <strain evidence="6">HDS12</strain>
    </source>
</reference>
<accession>A0ABX8BXP5</accession>
<keyword evidence="2" id="KW-0560">Oxidoreductase</keyword>
<evidence type="ECO:0000256" key="2">
    <source>
        <dbReference type="ARBA" id="ARBA00023002"/>
    </source>
</evidence>
<dbReference type="SMART" id="SM00822">
    <property type="entry name" value="PKS_KR"/>
    <property type="match status" value="1"/>
</dbReference>